<dbReference type="GeneID" id="7203121"/>
<evidence type="ECO:0000256" key="2">
    <source>
        <dbReference type="SAM" id="Phobius"/>
    </source>
</evidence>
<keyword evidence="4" id="KW-1185">Reference proteome</keyword>
<evidence type="ECO:0000313" key="4">
    <source>
        <dbReference type="Proteomes" id="UP000000759"/>
    </source>
</evidence>
<feature type="compositionally biased region" description="Basic and acidic residues" evidence="1">
    <location>
        <begin position="481"/>
        <end position="496"/>
    </location>
</feature>
<gene>
    <name evidence="3" type="ORF">PHATRDRAFT_38262</name>
</gene>
<dbReference type="AlphaFoldDB" id="B7G5D8"/>
<dbReference type="Proteomes" id="UP000000759">
    <property type="component" value="Chromosome 15"/>
</dbReference>
<keyword evidence="2" id="KW-0812">Transmembrane</keyword>
<sequence length="746" mass="82728">MPPLTAPTKTDNNLQNTSDHSLELLLQFDNETAVVLNDKHSLGGECLMAYNDKENTEKNKALRNLPAKISRASNDSKSPSKPPILDASNNLETKWTPCGQQRDSIAFWKNPSFLVQSVGHHKSVQRGFCSTLSSLHGKMTYLNSPPKKAATTIIKSRRKRGVYTSQSRPLSASGGTQSFQILVKPGQVFGLIEGIASYSDPKNYVRAVVDGDIKALPRTGRVSELIGAVKPGHWTVSRRSVFRRLEPLDWEGQRVRLRHDFFLDDSSVKGTAELIGEVVNPSINCLLCLLDHQGIVAPHNIQNICAGSLTLAAFDGFVSWSDSCNRGGDVSRDILSRTVNNAFDGMESAPINHALVPVPLFETFAEAKSLASTQSGCMMIGGFDLSCKAYKLHVLRDKNTGHTVAVDIVFHVKLPHWSLKCLPDKRIVQKQSMYIPTLTQARLKQHNDELLLGSSEDPVKRLWGYKKRKWNDVMNGEITAAKEQRKTQHPNKDRTQRSSAWTSLDAAEVPTIKAVYKDRVALHKQHPSTEVLVIDRKDHFVSKAIFLNSIFTLTSTGNGLEEPASWTESLEPKTLFYDNTCDSAVVVFDKSVIGATVTVDDPFKEKDCFGIEKKCKECLGNIIGTLRPHFPSLHDVFYGVNNQEFVCELNTEDMTVLDSAITHDDTNVAFHDLLFGYAQQDENAEPLGLLDESLSTSAVWDFVNAAVTLIVLLPLLLWTFEVLQKVSIHSLDQSVVYAEVSRAEGS</sequence>
<feature type="region of interest" description="Disordered" evidence="1">
    <location>
        <begin position="481"/>
        <end position="500"/>
    </location>
</feature>
<dbReference type="KEGG" id="pti:PHATRDRAFT_38262"/>
<protein>
    <submittedName>
        <fullName evidence="3">Uncharacterized protein</fullName>
    </submittedName>
</protein>
<feature type="region of interest" description="Disordered" evidence="1">
    <location>
        <begin position="67"/>
        <end position="91"/>
    </location>
</feature>
<accession>B7G5D8</accession>
<dbReference type="EMBL" id="CM000617">
    <property type="protein sequence ID" value="EEC46298.1"/>
    <property type="molecule type" value="Genomic_DNA"/>
</dbReference>
<organism evidence="3 4">
    <name type="scientific">Phaeodactylum tricornutum (strain CCAP 1055/1)</name>
    <dbReference type="NCBI Taxonomy" id="556484"/>
    <lineage>
        <taxon>Eukaryota</taxon>
        <taxon>Sar</taxon>
        <taxon>Stramenopiles</taxon>
        <taxon>Ochrophyta</taxon>
        <taxon>Bacillariophyta</taxon>
        <taxon>Bacillariophyceae</taxon>
        <taxon>Bacillariophycidae</taxon>
        <taxon>Naviculales</taxon>
        <taxon>Phaeodactylaceae</taxon>
        <taxon>Phaeodactylum</taxon>
    </lineage>
</organism>
<evidence type="ECO:0000313" key="3">
    <source>
        <dbReference type="EMBL" id="EEC46298.1"/>
    </source>
</evidence>
<proteinExistence type="predicted"/>
<dbReference type="InParanoid" id="B7G5D8"/>
<feature type="transmembrane region" description="Helical" evidence="2">
    <location>
        <begin position="699"/>
        <end position="720"/>
    </location>
</feature>
<dbReference type="PaxDb" id="2850-Phatr38262"/>
<reference evidence="4" key="2">
    <citation type="submission" date="2008-08" db="EMBL/GenBank/DDBJ databases">
        <authorList>
            <consortium name="Diatom Consortium"/>
            <person name="Grigoriev I."/>
            <person name="Grimwood J."/>
            <person name="Kuo A."/>
            <person name="Otillar R.P."/>
            <person name="Salamov A."/>
            <person name="Detter J.C."/>
            <person name="Lindquist E."/>
            <person name="Shapiro H."/>
            <person name="Lucas S."/>
            <person name="Glavina del Rio T."/>
            <person name="Pitluck S."/>
            <person name="Rokhsar D."/>
            <person name="Bowler C."/>
        </authorList>
    </citation>
    <scope>GENOME REANNOTATION</scope>
    <source>
        <strain evidence="4">CCAP 1055/1</strain>
    </source>
</reference>
<dbReference type="HOGENOM" id="CLU_372790_0_0_1"/>
<keyword evidence="2" id="KW-1133">Transmembrane helix</keyword>
<reference evidence="3 4" key="1">
    <citation type="journal article" date="2008" name="Nature">
        <title>The Phaeodactylum genome reveals the evolutionary history of diatom genomes.</title>
        <authorList>
            <person name="Bowler C."/>
            <person name="Allen A.E."/>
            <person name="Badger J.H."/>
            <person name="Grimwood J."/>
            <person name="Jabbari K."/>
            <person name="Kuo A."/>
            <person name="Maheswari U."/>
            <person name="Martens C."/>
            <person name="Maumus F."/>
            <person name="Otillar R.P."/>
            <person name="Rayko E."/>
            <person name="Salamov A."/>
            <person name="Vandepoele K."/>
            <person name="Beszteri B."/>
            <person name="Gruber A."/>
            <person name="Heijde M."/>
            <person name="Katinka M."/>
            <person name="Mock T."/>
            <person name="Valentin K."/>
            <person name="Verret F."/>
            <person name="Berges J.A."/>
            <person name="Brownlee C."/>
            <person name="Cadoret J.P."/>
            <person name="Chiovitti A."/>
            <person name="Choi C.J."/>
            <person name="Coesel S."/>
            <person name="De Martino A."/>
            <person name="Detter J.C."/>
            <person name="Durkin C."/>
            <person name="Falciatore A."/>
            <person name="Fournet J."/>
            <person name="Haruta M."/>
            <person name="Huysman M.J."/>
            <person name="Jenkins B.D."/>
            <person name="Jiroutova K."/>
            <person name="Jorgensen R.E."/>
            <person name="Joubert Y."/>
            <person name="Kaplan A."/>
            <person name="Kroger N."/>
            <person name="Kroth P.G."/>
            <person name="La Roche J."/>
            <person name="Lindquist E."/>
            <person name="Lommer M."/>
            <person name="Martin-Jezequel V."/>
            <person name="Lopez P.J."/>
            <person name="Lucas S."/>
            <person name="Mangogna M."/>
            <person name="McGinnis K."/>
            <person name="Medlin L.K."/>
            <person name="Montsant A."/>
            <person name="Oudot-Le Secq M.P."/>
            <person name="Napoli C."/>
            <person name="Obornik M."/>
            <person name="Parker M.S."/>
            <person name="Petit J.L."/>
            <person name="Porcel B.M."/>
            <person name="Poulsen N."/>
            <person name="Robison M."/>
            <person name="Rychlewski L."/>
            <person name="Rynearson T.A."/>
            <person name="Schmutz J."/>
            <person name="Shapiro H."/>
            <person name="Siaut M."/>
            <person name="Stanley M."/>
            <person name="Sussman M.R."/>
            <person name="Taylor A.R."/>
            <person name="Vardi A."/>
            <person name="von Dassow P."/>
            <person name="Vyverman W."/>
            <person name="Willis A."/>
            <person name="Wyrwicz L.S."/>
            <person name="Rokhsar D.S."/>
            <person name="Weissenbach J."/>
            <person name="Armbrust E.V."/>
            <person name="Green B.R."/>
            <person name="Van de Peer Y."/>
            <person name="Grigoriev I.V."/>
        </authorList>
    </citation>
    <scope>NUCLEOTIDE SEQUENCE [LARGE SCALE GENOMIC DNA]</scope>
    <source>
        <strain evidence="3 4">CCAP 1055/1</strain>
    </source>
</reference>
<evidence type="ECO:0000256" key="1">
    <source>
        <dbReference type="SAM" id="MobiDB-lite"/>
    </source>
</evidence>
<keyword evidence="2" id="KW-0472">Membrane</keyword>
<name>B7G5D8_PHATC</name>
<dbReference type="RefSeq" id="XP_002182397.1">
    <property type="nucleotide sequence ID" value="XM_002182361.1"/>
</dbReference>